<accession>A0A3P7R729</accession>
<reference evidence="1 2" key="1">
    <citation type="submission" date="2018-11" db="EMBL/GenBank/DDBJ databases">
        <authorList>
            <consortium name="Pathogen Informatics"/>
        </authorList>
    </citation>
    <scope>NUCLEOTIDE SEQUENCE [LARGE SCALE GENOMIC DNA]</scope>
</reference>
<sequence>METVNAWIDKHTGIGEEACPFTPYPRSKGEELCLVLGPRKTMDEPSWTIEAYNPVSGHSQVVGSMKHRFDSAIVEQNGEQFNS</sequence>
<proteinExistence type="predicted"/>
<dbReference type="OrthoDB" id="6056451at2759"/>
<protein>
    <submittedName>
        <fullName evidence="1">Uncharacterized protein</fullName>
    </submittedName>
</protein>
<dbReference type="EMBL" id="UYRU01094279">
    <property type="protein sequence ID" value="VDN38956.1"/>
    <property type="molecule type" value="Genomic_DNA"/>
</dbReference>
<dbReference type="Proteomes" id="UP000281553">
    <property type="component" value="Unassembled WGS sequence"/>
</dbReference>
<evidence type="ECO:0000313" key="1">
    <source>
        <dbReference type="EMBL" id="VDN38956.1"/>
    </source>
</evidence>
<name>A0A3P7R729_DIBLA</name>
<keyword evidence="2" id="KW-1185">Reference proteome</keyword>
<gene>
    <name evidence="1" type="ORF">DILT_LOCUS17726</name>
</gene>
<organism evidence="1 2">
    <name type="scientific">Dibothriocephalus latus</name>
    <name type="common">Fish tapeworm</name>
    <name type="synonym">Diphyllobothrium latum</name>
    <dbReference type="NCBI Taxonomy" id="60516"/>
    <lineage>
        <taxon>Eukaryota</taxon>
        <taxon>Metazoa</taxon>
        <taxon>Spiralia</taxon>
        <taxon>Lophotrochozoa</taxon>
        <taxon>Platyhelminthes</taxon>
        <taxon>Cestoda</taxon>
        <taxon>Eucestoda</taxon>
        <taxon>Diphyllobothriidea</taxon>
        <taxon>Diphyllobothriidae</taxon>
        <taxon>Dibothriocephalus</taxon>
    </lineage>
</organism>
<dbReference type="AlphaFoldDB" id="A0A3P7R729"/>
<evidence type="ECO:0000313" key="2">
    <source>
        <dbReference type="Proteomes" id="UP000281553"/>
    </source>
</evidence>